<dbReference type="AlphaFoldDB" id="A0AAD6BNV5"/>
<proteinExistence type="predicted"/>
<name>A0AAD6BNV5_9TELE</name>
<gene>
    <name evidence="1" type="ORF">JOQ06_009145</name>
</gene>
<evidence type="ECO:0000313" key="1">
    <source>
        <dbReference type="EMBL" id="KAJ4947103.1"/>
    </source>
</evidence>
<evidence type="ECO:0000313" key="2">
    <source>
        <dbReference type="Proteomes" id="UP001219934"/>
    </source>
</evidence>
<protein>
    <submittedName>
        <fullName evidence="1">Uncharacterized protein</fullName>
    </submittedName>
</protein>
<dbReference type="Proteomes" id="UP001219934">
    <property type="component" value="Unassembled WGS sequence"/>
</dbReference>
<organism evidence="1 2">
    <name type="scientific">Pogonophryne albipinna</name>
    <dbReference type="NCBI Taxonomy" id="1090488"/>
    <lineage>
        <taxon>Eukaryota</taxon>
        <taxon>Metazoa</taxon>
        <taxon>Chordata</taxon>
        <taxon>Craniata</taxon>
        <taxon>Vertebrata</taxon>
        <taxon>Euteleostomi</taxon>
        <taxon>Actinopterygii</taxon>
        <taxon>Neopterygii</taxon>
        <taxon>Teleostei</taxon>
        <taxon>Neoteleostei</taxon>
        <taxon>Acanthomorphata</taxon>
        <taxon>Eupercaria</taxon>
        <taxon>Perciformes</taxon>
        <taxon>Notothenioidei</taxon>
        <taxon>Pogonophryne</taxon>
    </lineage>
</organism>
<sequence length="115" mass="13184">MDEDFDDALLRDGGGEWCVLTSRAVTRLAHLIYCFTCDHRTNFHRSLTPDCRPLTRTTVHHVEDYMPETHIVLQESRGKRGQPRVWTHLRFSLSHLGSKRAARASVGDRSGLAPW</sequence>
<feature type="non-terminal residue" evidence="1">
    <location>
        <position position="1"/>
    </location>
</feature>
<accession>A0AAD6BNV5</accession>
<keyword evidence="2" id="KW-1185">Reference proteome</keyword>
<reference evidence="1" key="1">
    <citation type="submission" date="2022-11" db="EMBL/GenBank/DDBJ databases">
        <title>Chromosome-level genome of Pogonophryne albipinna.</title>
        <authorList>
            <person name="Jo E."/>
        </authorList>
    </citation>
    <scope>NUCLEOTIDE SEQUENCE</scope>
    <source>
        <strain evidence="1">SGF0006</strain>
        <tissue evidence="1">Muscle</tissue>
    </source>
</reference>
<dbReference type="EMBL" id="JAPTMU010000002">
    <property type="protein sequence ID" value="KAJ4947103.1"/>
    <property type="molecule type" value="Genomic_DNA"/>
</dbReference>
<comment type="caution">
    <text evidence="1">The sequence shown here is derived from an EMBL/GenBank/DDBJ whole genome shotgun (WGS) entry which is preliminary data.</text>
</comment>